<dbReference type="EMBL" id="GECZ01028487">
    <property type="protein sequence ID" value="JAS41282.1"/>
    <property type="molecule type" value="Transcribed_RNA"/>
</dbReference>
<name>A0A1B6ETJ9_9HEMI</name>
<sequence length="346" mass="38879">DNTQGDGNWVGETMIGNSISYKPTPIAELKKRHIPVISVPSMAPSHPPKRRLEYDIKDVKKPKVEYIPESVNVNQVDCNLRSVEYRSGTNSETLFPVSSNNATNIYKATKIPSNSEQGHVKNDINNTSFLQGAEEIDDEIDFDQVSNELNLLTEILKEYESEPENKEMNICSHDPSKNADSDICFSKEKDHAHSANNSDVMSSFINHPKSPSNKENKYTVLEDNKISNKVNRKSIDLNEKVKITPKSTSQSINSDNKFSISIPPKDETPKYKTSTLNNIKYENKNSSDDKKHKLRNDHHRSERDKSKKKDDSSSSKKSSKCDRESEIKGDTGHKKGSGHHSTSSSA</sequence>
<feature type="non-terminal residue" evidence="2">
    <location>
        <position position="346"/>
    </location>
</feature>
<feature type="region of interest" description="Disordered" evidence="1">
    <location>
        <begin position="189"/>
        <end position="224"/>
    </location>
</feature>
<gene>
    <name evidence="2" type="ORF">g.48814</name>
</gene>
<feature type="compositionally biased region" description="Polar residues" evidence="1">
    <location>
        <begin position="194"/>
        <end position="211"/>
    </location>
</feature>
<reference evidence="2" key="1">
    <citation type="submission" date="2015-11" db="EMBL/GenBank/DDBJ databases">
        <title>De novo transcriptome assembly of four potential Pierce s Disease insect vectors from Arizona vineyards.</title>
        <authorList>
            <person name="Tassone E.E."/>
        </authorList>
    </citation>
    <scope>NUCLEOTIDE SEQUENCE</scope>
</reference>
<feature type="compositionally biased region" description="Basic and acidic residues" evidence="1">
    <location>
        <begin position="212"/>
        <end position="224"/>
    </location>
</feature>
<feature type="region of interest" description="Disordered" evidence="1">
    <location>
        <begin position="241"/>
        <end position="346"/>
    </location>
</feature>
<feature type="compositionally biased region" description="Polar residues" evidence="1">
    <location>
        <begin position="245"/>
        <end position="259"/>
    </location>
</feature>
<proteinExistence type="predicted"/>
<dbReference type="AlphaFoldDB" id="A0A1B6ETJ9"/>
<accession>A0A1B6ETJ9</accession>
<feature type="compositionally biased region" description="Polar residues" evidence="1">
    <location>
        <begin position="271"/>
        <end position="280"/>
    </location>
</feature>
<evidence type="ECO:0000313" key="2">
    <source>
        <dbReference type="EMBL" id="JAS41282.1"/>
    </source>
</evidence>
<feature type="compositionally biased region" description="Basic and acidic residues" evidence="1">
    <location>
        <begin position="299"/>
        <end position="333"/>
    </location>
</feature>
<protein>
    <submittedName>
        <fullName evidence="2">Uncharacterized protein</fullName>
    </submittedName>
</protein>
<organism evidence="2">
    <name type="scientific">Cuerna arida</name>
    <dbReference type="NCBI Taxonomy" id="1464854"/>
    <lineage>
        <taxon>Eukaryota</taxon>
        <taxon>Metazoa</taxon>
        <taxon>Ecdysozoa</taxon>
        <taxon>Arthropoda</taxon>
        <taxon>Hexapoda</taxon>
        <taxon>Insecta</taxon>
        <taxon>Pterygota</taxon>
        <taxon>Neoptera</taxon>
        <taxon>Paraneoptera</taxon>
        <taxon>Hemiptera</taxon>
        <taxon>Auchenorrhyncha</taxon>
        <taxon>Membracoidea</taxon>
        <taxon>Cicadellidae</taxon>
        <taxon>Cicadellinae</taxon>
        <taxon>Proconiini</taxon>
        <taxon>Cuerna</taxon>
    </lineage>
</organism>
<feature type="compositionally biased region" description="Basic and acidic residues" evidence="1">
    <location>
        <begin position="281"/>
        <end position="291"/>
    </location>
</feature>
<feature type="non-terminal residue" evidence="2">
    <location>
        <position position="1"/>
    </location>
</feature>
<evidence type="ECO:0000256" key="1">
    <source>
        <dbReference type="SAM" id="MobiDB-lite"/>
    </source>
</evidence>